<sequence length="204" mass="21822">MAYLDPLLASLGLWAPLLVGAVLFAETGLLVGFFLPGDSLLFAVAVLASSGVLSASIWVFAGAAWLGAALGDQVGYLIGQRWGSRLLVSREDGGHRPRWLSGHHIDAAHRFFLEHGHKAVVLARFVPLVRTFTPVVAGALAMPRRRFTVYNVLGGLLWVVLLLAAGWYLGEVRFVADHVDLVTLGLVAVSLVPAGVALLRRRAA</sequence>
<evidence type="ECO:0000256" key="5">
    <source>
        <dbReference type="ARBA" id="ARBA00022989"/>
    </source>
</evidence>
<comment type="subcellular location">
    <subcellularLocation>
        <location evidence="1 7">Cell membrane</location>
        <topology evidence="1 7">Multi-pass membrane protein</topology>
    </subcellularLocation>
</comment>
<dbReference type="Pfam" id="PF09335">
    <property type="entry name" value="VTT_dom"/>
    <property type="match status" value="1"/>
</dbReference>
<evidence type="ECO:0000256" key="3">
    <source>
        <dbReference type="ARBA" id="ARBA00022475"/>
    </source>
</evidence>
<accession>A0A9X2IF20</accession>
<evidence type="ECO:0000259" key="8">
    <source>
        <dbReference type="Pfam" id="PF09335"/>
    </source>
</evidence>
<keyword evidence="10" id="KW-1185">Reference proteome</keyword>
<dbReference type="PANTHER" id="PTHR30353">
    <property type="entry name" value="INNER MEMBRANE PROTEIN DEDA-RELATED"/>
    <property type="match status" value="1"/>
</dbReference>
<name>A0A9X2IF20_9ACTN</name>
<feature type="transmembrane region" description="Helical" evidence="7">
    <location>
        <begin position="40"/>
        <end position="66"/>
    </location>
</feature>
<feature type="transmembrane region" description="Helical" evidence="7">
    <location>
        <begin position="149"/>
        <end position="169"/>
    </location>
</feature>
<reference evidence="9" key="1">
    <citation type="submission" date="2022-05" db="EMBL/GenBank/DDBJ databases">
        <authorList>
            <person name="Tuo L."/>
        </authorList>
    </citation>
    <scope>NUCLEOTIDE SEQUENCE</scope>
    <source>
        <strain evidence="9">BSK12Z-4</strain>
    </source>
</reference>
<keyword evidence="3 7" id="KW-1003">Cell membrane</keyword>
<evidence type="ECO:0000256" key="6">
    <source>
        <dbReference type="ARBA" id="ARBA00023136"/>
    </source>
</evidence>
<feature type="transmembrane region" description="Helical" evidence="7">
    <location>
        <begin position="181"/>
        <end position="199"/>
    </location>
</feature>
<keyword evidence="5 7" id="KW-1133">Transmembrane helix</keyword>
<dbReference type="PANTHER" id="PTHR30353:SF0">
    <property type="entry name" value="TRANSMEMBRANE PROTEIN"/>
    <property type="match status" value="1"/>
</dbReference>
<dbReference type="RefSeq" id="WP_250827436.1">
    <property type="nucleotide sequence ID" value="NZ_JAMOIL010000012.1"/>
</dbReference>
<dbReference type="EMBL" id="JAMOIL010000012">
    <property type="protein sequence ID" value="MCM0620887.1"/>
    <property type="molecule type" value="Genomic_DNA"/>
</dbReference>
<feature type="domain" description="VTT" evidence="8">
    <location>
        <begin position="36"/>
        <end position="167"/>
    </location>
</feature>
<evidence type="ECO:0000313" key="10">
    <source>
        <dbReference type="Proteomes" id="UP001139485"/>
    </source>
</evidence>
<dbReference type="InterPro" id="IPR032816">
    <property type="entry name" value="VTT_dom"/>
</dbReference>
<dbReference type="Proteomes" id="UP001139485">
    <property type="component" value="Unassembled WGS sequence"/>
</dbReference>
<evidence type="ECO:0000256" key="2">
    <source>
        <dbReference type="ARBA" id="ARBA00010792"/>
    </source>
</evidence>
<evidence type="ECO:0000256" key="1">
    <source>
        <dbReference type="ARBA" id="ARBA00004651"/>
    </source>
</evidence>
<proteinExistence type="inferred from homology"/>
<protein>
    <submittedName>
        <fullName evidence="9">VTT domain-containing protein</fullName>
    </submittedName>
</protein>
<evidence type="ECO:0000256" key="4">
    <source>
        <dbReference type="ARBA" id="ARBA00022692"/>
    </source>
</evidence>
<keyword evidence="4 7" id="KW-0812">Transmembrane</keyword>
<keyword evidence="6 7" id="KW-0472">Membrane</keyword>
<dbReference type="GO" id="GO:0005886">
    <property type="term" value="C:plasma membrane"/>
    <property type="evidence" value="ECO:0007669"/>
    <property type="project" value="UniProtKB-SubCell"/>
</dbReference>
<comment type="caution">
    <text evidence="7">Lacks conserved residue(s) required for the propagation of feature annotation.</text>
</comment>
<dbReference type="InterPro" id="IPR032818">
    <property type="entry name" value="DedA-like"/>
</dbReference>
<comment type="similarity">
    <text evidence="2 7">Belongs to the DedA family.</text>
</comment>
<comment type="caution">
    <text evidence="9">The sequence shown here is derived from an EMBL/GenBank/DDBJ whole genome shotgun (WGS) entry which is preliminary data.</text>
</comment>
<gene>
    <name evidence="9" type="ORF">M8330_11355</name>
</gene>
<dbReference type="AlphaFoldDB" id="A0A9X2IF20"/>
<organism evidence="9 10">
    <name type="scientific">Nocardioides bruguierae</name>
    <dbReference type="NCBI Taxonomy" id="2945102"/>
    <lineage>
        <taxon>Bacteria</taxon>
        <taxon>Bacillati</taxon>
        <taxon>Actinomycetota</taxon>
        <taxon>Actinomycetes</taxon>
        <taxon>Propionibacteriales</taxon>
        <taxon>Nocardioidaceae</taxon>
        <taxon>Nocardioides</taxon>
    </lineage>
</organism>
<evidence type="ECO:0000256" key="7">
    <source>
        <dbReference type="RuleBase" id="RU367016"/>
    </source>
</evidence>
<evidence type="ECO:0000313" key="9">
    <source>
        <dbReference type="EMBL" id="MCM0620887.1"/>
    </source>
</evidence>